<dbReference type="InterPro" id="IPR001810">
    <property type="entry name" value="F-box_dom"/>
</dbReference>
<dbReference type="AlphaFoldDB" id="A0A4S8LBJ1"/>
<dbReference type="SUPFAM" id="SSF81383">
    <property type="entry name" value="F-box domain"/>
    <property type="match status" value="1"/>
</dbReference>
<reference evidence="2 3" key="1">
    <citation type="journal article" date="2019" name="Nat. Ecol. Evol.">
        <title>Megaphylogeny resolves global patterns of mushroom evolution.</title>
        <authorList>
            <person name="Varga T."/>
            <person name="Krizsan K."/>
            <person name="Foldi C."/>
            <person name="Dima B."/>
            <person name="Sanchez-Garcia M."/>
            <person name="Sanchez-Ramirez S."/>
            <person name="Szollosi G.J."/>
            <person name="Szarkandi J.G."/>
            <person name="Papp V."/>
            <person name="Albert L."/>
            <person name="Andreopoulos W."/>
            <person name="Angelini C."/>
            <person name="Antonin V."/>
            <person name="Barry K.W."/>
            <person name="Bougher N.L."/>
            <person name="Buchanan P."/>
            <person name="Buyck B."/>
            <person name="Bense V."/>
            <person name="Catcheside P."/>
            <person name="Chovatia M."/>
            <person name="Cooper J."/>
            <person name="Damon W."/>
            <person name="Desjardin D."/>
            <person name="Finy P."/>
            <person name="Geml J."/>
            <person name="Haridas S."/>
            <person name="Hughes K."/>
            <person name="Justo A."/>
            <person name="Karasinski D."/>
            <person name="Kautmanova I."/>
            <person name="Kiss B."/>
            <person name="Kocsube S."/>
            <person name="Kotiranta H."/>
            <person name="LaButti K.M."/>
            <person name="Lechner B.E."/>
            <person name="Liimatainen K."/>
            <person name="Lipzen A."/>
            <person name="Lukacs Z."/>
            <person name="Mihaltcheva S."/>
            <person name="Morgado L.N."/>
            <person name="Niskanen T."/>
            <person name="Noordeloos M.E."/>
            <person name="Ohm R.A."/>
            <person name="Ortiz-Santana B."/>
            <person name="Ovrebo C."/>
            <person name="Racz N."/>
            <person name="Riley R."/>
            <person name="Savchenko A."/>
            <person name="Shiryaev A."/>
            <person name="Soop K."/>
            <person name="Spirin V."/>
            <person name="Szebenyi C."/>
            <person name="Tomsovsky M."/>
            <person name="Tulloss R.E."/>
            <person name="Uehling J."/>
            <person name="Grigoriev I.V."/>
            <person name="Vagvolgyi C."/>
            <person name="Papp T."/>
            <person name="Martin F.M."/>
            <person name="Miettinen O."/>
            <person name="Hibbett D.S."/>
            <person name="Nagy L.G."/>
        </authorList>
    </citation>
    <scope>NUCLEOTIDE SEQUENCE [LARGE SCALE GENOMIC DNA]</scope>
    <source>
        <strain evidence="2 3">CBS 962.96</strain>
    </source>
</reference>
<dbReference type="Pfam" id="PF12937">
    <property type="entry name" value="F-box-like"/>
    <property type="match status" value="1"/>
</dbReference>
<gene>
    <name evidence="2" type="ORF">K435DRAFT_374929</name>
</gene>
<dbReference type="OrthoDB" id="2447803at2759"/>
<keyword evidence="3" id="KW-1185">Reference proteome</keyword>
<dbReference type="Gene3D" id="3.80.10.10">
    <property type="entry name" value="Ribonuclease Inhibitor"/>
    <property type="match status" value="1"/>
</dbReference>
<accession>A0A4S8LBJ1</accession>
<evidence type="ECO:0000313" key="3">
    <source>
        <dbReference type="Proteomes" id="UP000297245"/>
    </source>
</evidence>
<name>A0A4S8LBJ1_DENBC</name>
<dbReference type="InterPro" id="IPR036047">
    <property type="entry name" value="F-box-like_dom_sf"/>
</dbReference>
<sequence length="573" mass="65539">MPRSNTVLQSNGEEPEFNTHQMLRVYELLTCIFQHLSKRSDRVSCALVNRTWCEAALDVIWYEVDDLRLLFNALSPVKHWPGPDRNKVCVFDRQPNPRDWSRFELKYSLRVRVLYGPSDPDEINRSSPLGVVLRIRPTSKPIFPNLRFLSWNANRGDFDDAFVFMHEGVSKCTLIANGNYRFSPETLCHVIHSRMPFLTHLSVDMFPHVEYLEPLVDLVKNLPNLTSVELPPFREVSKILPTIFNLTHLKAMRFKVGDDVARFNKDIISVTDIGPHMDLLNPKPSPLNLQDVELYCASYGSVLGFFQFSGLIHLHEITLVSEVIEKPPAVRNLFRTISRNCRRITKLSVTYMRALHRRILGEDDFTSPTFGDIVSFDDICDILVCTEIVSLVFVHPYGLDVTDLDAEKMAAAFPKLKKADIGSYPACRIDRAMIRSPSLRSFFIFADKCPFIEEIHLLVNTAISFPPPTITHASRTLRVVGVGLSEIHGRDEYSIALLLSQICGPDCTLIYDPTNLSKRLKQEELRDKWETVKKLLPLANGLRARVAEIMEEKEREIRSLKELLLVRDMTSST</sequence>
<organism evidence="2 3">
    <name type="scientific">Dendrothele bispora (strain CBS 962.96)</name>
    <dbReference type="NCBI Taxonomy" id="1314807"/>
    <lineage>
        <taxon>Eukaryota</taxon>
        <taxon>Fungi</taxon>
        <taxon>Dikarya</taxon>
        <taxon>Basidiomycota</taxon>
        <taxon>Agaricomycotina</taxon>
        <taxon>Agaricomycetes</taxon>
        <taxon>Agaricomycetidae</taxon>
        <taxon>Agaricales</taxon>
        <taxon>Agaricales incertae sedis</taxon>
        <taxon>Dendrothele</taxon>
    </lineage>
</organism>
<proteinExistence type="predicted"/>
<evidence type="ECO:0000259" key="1">
    <source>
        <dbReference type="Pfam" id="PF12937"/>
    </source>
</evidence>
<evidence type="ECO:0000313" key="2">
    <source>
        <dbReference type="EMBL" id="THU85943.1"/>
    </source>
</evidence>
<feature type="domain" description="F-box" evidence="1">
    <location>
        <begin position="27"/>
        <end position="64"/>
    </location>
</feature>
<dbReference type="InterPro" id="IPR032675">
    <property type="entry name" value="LRR_dom_sf"/>
</dbReference>
<protein>
    <recommendedName>
        <fullName evidence="1">F-box domain-containing protein</fullName>
    </recommendedName>
</protein>
<dbReference type="Gene3D" id="1.20.1280.50">
    <property type="match status" value="1"/>
</dbReference>
<dbReference type="Proteomes" id="UP000297245">
    <property type="component" value="Unassembled WGS sequence"/>
</dbReference>
<dbReference type="EMBL" id="ML179521">
    <property type="protein sequence ID" value="THU85943.1"/>
    <property type="molecule type" value="Genomic_DNA"/>
</dbReference>